<keyword evidence="3" id="KW-1185">Reference proteome</keyword>
<feature type="compositionally biased region" description="Low complexity" evidence="1">
    <location>
        <begin position="329"/>
        <end position="371"/>
    </location>
</feature>
<organism evidence="2 3">
    <name type="scientific">Favolaschia claudopus</name>
    <dbReference type="NCBI Taxonomy" id="2862362"/>
    <lineage>
        <taxon>Eukaryota</taxon>
        <taxon>Fungi</taxon>
        <taxon>Dikarya</taxon>
        <taxon>Basidiomycota</taxon>
        <taxon>Agaricomycotina</taxon>
        <taxon>Agaricomycetes</taxon>
        <taxon>Agaricomycetidae</taxon>
        <taxon>Agaricales</taxon>
        <taxon>Marasmiineae</taxon>
        <taxon>Mycenaceae</taxon>
        <taxon>Favolaschia</taxon>
    </lineage>
</organism>
<evidence type="ECO:0000313" key="3">
    <source>
        <dbReference type="Proteomes" id="UP001362999"/>
    </source>
</evidence>
<dbReference type="AlphaFoldDB" id="A0AAW0A227"/>
<feature type="compositionally biased region" description="Low complexity" evidence="1">
    <location>
        <begin position="244"/>
        <end position="284"/>
    </location>
</feature>
<protein>
    <recommendedName>
        <fullName evidence="4">Ricin B lectin domain-containing protein</fullName>
    </recommendedName>
</protein>
<feature type="compositionally biased region" description="Low complexity" evidence="1">
    <location>
        <begin position="225"/>
        <end position="237"/>
    </location>
</feature>
<dbReference type="EMBL" id="JAWWNJ010000092">
    <property type="protein sequence ID" value="KAK6997365.1"/>
    <property type="molecule type" value="Genomic_DNA"/>
</dbReference>
<gene>
    <name evidence="2" type="ORF">R3P38DRAFT_3064210</name>
</gene>
<evidence type="ECO:0000256" key="1">
    <source>
        <dbReference type="SAM" id="MobiDB-lite"/>
    </source>
</evidence>
<dbReference type="CDD" id="cd00161">
    <property type="entry name" value="beta-trefoil_Ricin-like"/>
    <property type="match status" value="1"/>
</dbReference>
<feature type="non-terminal residue" evidence="2">
    <location>
        <position position="1"/>
    </location>
</feature>
<dbReference type="Gene3D" id="2.80.10.50">
    <property type="match status" value="1"/>
</dbReference>
<dbReference type="SUPFAM" id="SSF50370">
    <property type="entry name" value="Ricin B-like lectins"/>
    <property type="match status" value="1"/>
</dbReference>
<accession>A0AAW0A227</accession>
<comment type="caution">
    <text evidence="2">The sequence shown here is derived from an EMBL/GenBank/DDBJ whole genome shotgun (WGS) entry which is preliminary data.</text>
</comment>
<evidence type="ECO:0008006" key="4">
    <source>
        <dbReference type="Google" id="ProtNLM"/>
    </source>
</evidence>
<feature type="compositionally biased region" description="Gly residues" evidence="1">
    <location>
        <begin position="285"/>
        <end position="314"/>
    </location>
</feature>
<reference evidence="2 3" key="1">
    <citation type="journal article" date="2024" name="J Genomics">
        <title>Draft genome sequencing and assembly of Favolaschia claudopus CIRM-BRFM 2984 isolated from oak limbs.</title>
        <authorList>
            <person name="Navarro D."/>
            <person name="Drula E."/>
            <person name="Chaduli D."/>
            <person name="Cazenave R."/>
            <person name="Ahrendt S."/>
            <person name="Wang J."/>
            <person name="Lipzen A."/>
            <person name="Daum C."/>
            <person name="Barry K."/>
            <person name="Grigoriev I.V."/>
            <person name="Favel A."/>
            <person name="Rosso M.N."/>
            <person name="Martin F."/>
        </authorList>
    </citation>
    <scope>NUCLEOTIDE SEQUENCE [LARGE SCALE GENOMIC DNA]</scope>
    <source>
        <strain evidence="2 3">CIRM-BRFM 2984</strain>
    </source>
</reference>
<sequence>SPLSPRAVKLDDAATAEAQKFDATATRATSDGQCLSVDPFSGDFRENLTPINVAPCDGSKNQTWDVITSGVHNNVNGQALIVSSLTNACLNFDPRRANGNQVILFSCGGQVTDSQLFAFNGAAGPQALTPFRTARTPSAHTVKGKVIDQSACKGAASATGAQLFTIGGAAAATPADAVSASASASAVASDSATPSGTLAVVDTTTSAEVCFATTVTKTVTVGAVETGSAGSGSNNNGNQGGNAGNNNNNSGNTGSNNNNNGNTGNTGNNSGNTGNNNNNNNSGSNKGGNSGSNKGGNTGSNNGGNTGSNKGGNNNGNAGNNNKRRERCNTGTNTGNTGTNTGNAGNNNGNTGTNTGNTGNNNNGNTGTNTGKRWKQQREHWSQHSPLSFPPNNFANLCALGLPGVPVTNGLQITTGSCNPIPIGNIPSVDNMPSSKFRE</sequence>
<evidence type="ECO:0000313" key="2">
    <source>
        <dbReference type="EMBL" id="KAK6997365.1"/>
    </source>
</evidence>
<dbReference type="PROSITE" id="PS50231">
    <property type="entry name" value="RICIN_B_LECTIN"/>
    <property type="match status" value="1"/>
</dbReference>
<dbReference type="Proteomes" id="UP001362999">
    <property type="component" value="Unassembled WGS sequence"/>
</dbReference>
<proteinExistence type="predicted"/>
<feature type="region of interest" description="Disordered" evidence="1">
    <location>
        <begin position="225"/>
        <end position="387"/>
    </location>
</feature>
<dbReference type="InterPro" id="IPR035992">
    <property type="entry name" value="Ricin_B-like_lectins"/>
</dbReference>
<name>A0AAW0A227_9AGAR</name>